<accession>A0A0H4T306</accession>
<evidence type="ECO:0000256" key="2">
    <source>
        <dbReference type="ARBA" id="ARBA00007345"/>
    </source>
</evidence>
<evidence type="ECO:0000256" key="7">
    <source>
        <dbReference type="RuleBase" id="RU003485"/>
    </source>
</evidence>
<dbReference type="InterPro" id="IPR020934">
    <property type="entry name" value="Ribosomal_uS19_CS"/>
</dbReference>
<dbReference type="PANTHER" id="PTHR11880">
    <property type="entry name" value="RIBOSOMAL PROTEIN S19P FAMILY MEMBER"/>
    <property type="match status" value="1"/>
</dbReference>
<dbReference type="PRINTS" id="PR00975">
    <property type="entry name" value="RIBOSOMALS19"/>
</dbReference>
<dbReference type="InterPro" id="IPR002222">
    <property type="entry name" value="Ribosomal_uS19"/>
</dbReference>
<dbReference type="NCBIfam" id="NF003121">
    <property type="entry name" value="PRK04038.1"/>
    <property type="match status" value="1"/>
</dbReference>
<keyword evidence="6" id="KW-0694">RNA-binding</keyword>
<comment type="similarity">
    <text evidence="2 6 7">Belongs to the universal ribosomal protein uS19 family.</text>
</comment>
<reference evidence="9" key="1">
    <citation type="journal article" date="2015" name="ISME J.">
        <title>Aquifer environment selects for microbial species cohorts in sediment and groundwater.</title>
        <authorList>
            <person name="Hug L.A."/>
            <person name="Thomas B.C."/>
            <person name="Brown C.T."/>
            <person name="Frischkorn K.R."/>
            <person name="Williams K.H."/>
            <person name="Tringe S.G."/>
            <person name="Banfield J.F."/>
        </authorList>
    </citation>
    <scope>NUCLEOTIDE SEQUENCE</scope>
</reference>
<proteinExistence type="inferred from homology"/>
<gene>
    <name evidence="6 9" type="primary">rps19p</name>
</gene>
<evidence type="ECO:0000256" key="4">
    <source>
        <dbReference type="ARBA" id="ARBA00023274"/>
    </source>
</evidence>
<dbReference type="Pfam" id="PF00203">
    <property type="entry name" value="Ribosomal_S19"/>
    <property type="match status" value="1"/>
</dbReference>
<dbReference type="Gene3D" id="3.30.860.10">
    <property type="entry name" value="30s Ribosomal Protein S19, Chain A"/>
    <property type="match status" value="1"/>
</dbReference>
<name>A0A0H4T306_9EURY</name>
<sequence length="154" mass="17315">MAKKIQGGSGKAARRRLRKARSKITARLKREFTFRGHTMEELVAMPPEDFAELLPSRLRRSLGRGASDEQAKLYSTIQAGVQGPYRTHRRDIVIQPFMVGKRFQVHSGKEFKDVDVQPDMLGHYLGEFAPTRKAVKHTGPGVGATRSSKFLPLK</sequence>
<dbReference type="NCBIfam" id="TIGR01025">
    <property type="entry name" value="uS19_arch"/>
    <property type="match status" value="1"/>
</dbReference>
<evidence type="ECO:0000256" key="5">
    <source>
        <dbReference type="ARBA" id="ARBA00035163"/>
    </source>
</evidence>
<evidence type="ECO:0000313" key="9">
    <source>
        <dbReference type="EMBL" id="AKQ01070.1"/>
    </source>
</evidence>
<comment type="function">
    <text evidence="1 6">Protein S19 forms a complex with S13 that binds strongly to the 16S ribosomal RNA.</text>
</comment>
<evidence type="ECO:0000256" key="6">
    <source>
        <dbReference type="HAMAP-Rule" id="MF_00531"/>
    </source>
</evidence>
<dbReference type="PROSITE" id="PS00323">
    <property type="entry name" value="RIBOSOMAL_S19"/>
    <property type="match status" value="1"/>
</dbReference>
<keyword evidence="4 6" id="KW-0687">Ribonucleoprotein</keyword>
<dbReference type="InterPro" id="IPR023575">
    <property type="entry name" value="Ribosomal_uS19_SF"/>
</dbReference>
<dbReference type="HAMAP" id="MF_00531">
    <property type="entry name" value="Ribosomal_uS19"/>
    <property type="match status" value="1"/>
</dbReference>
<dbReference type="GO" id="GO:0000028">
    <property type="term" value="P:ribosomal small subunit assembly"/>
    <property type="evidence" value="ECO:0007669"/>
    <property type="project" value="TreeGrafter"/>
</dbReference>
<dbReference type="PANTHER" id="PTHR11880:SF2">
    <property type="entry name" value="SMALL RIBOSOMAL SUBUNIT PROTEIN US19"/>
    <property type="match status" value="1"/>
</dbReference>
<keyword evidence="3 6" id="KW-0689">Ribosomal protein</keyword>
<feature type="region of interest" description="Disordered" evidence="8">
    <location>
        <begin position="1"/>
        <end position="20"/>
    </location>
</feature>
<evidence type="ECO:0000256" key="1">
    <source>
        <dbReference type="ARBA" id="ARBA00003239"/>
    </source>
</evidence>
<dbReference type="GO" id="GO:0006412">
    <property type="term" value="P:translation"/>
    <property type="evidence" value="ECO:0007669"/>
    <property type="project" value="UniProtKB-UniRule"/>
</dbReference>
<dbReference type="GO" id="GO:0019843">
    <property type="term" value="F:rRNA binding"/>
    <property type="evidence" value="ECO:0007669"/>
    <property type="project" value="UniProtKB-UniRule"/>
</dbReference>
<dbReference type="InterPro" id="IPR005713">
    <property type="entry name" value="Ribosomal_uS19_euk/arc"/>
</dbReference>
<dbReference type="AlphaFoldDB" id="A0A0H4T306"/>
<dbReference type="EMBL" id="KT006949">
    <property type="protein sequence ID" value="AKQ01070.1"/>
    <property type="molecule type" value="Genomic_DNA"/>
</dbReference>
<dbReference type="GO" id="GO:0003735">
    <property type="term" value="F:structural constituent of ribosome"/>
    <property type="evidence" value="ECO:0007669"/>
    <property type="project" value="UniProtKB-UniRule"/>
</dbReference>
<evidence type="ECO:0000256" key="3">
    <source>
        <dbReference type="ARBA" id="ARBA00022980"/>
    </source>
</evidence>
<organism evidence="9">
    <name type="scientific">uncultured euryarchaeote Rifle_16ft_4_minimus_14142</name>
    <dbReference type="NCBI Taxonomy" id="1665188"/>
    <lineage>
        <taxon>Archaea</taxon>
        <taxon>Methanobacteriati</taxon>
        <taxon>Methanobacteriota</taxon>
        <taxon>environmental samples</taxon>
    </lineage>
</organism>
<evidence type="ECO:0000256" key="8">
    <source>
        <dbReference type="SAM" id="MobiDB-lite"/>
    </source>
</evidence>
<dbReference type="SUPFAM" id="SSF54570">
    <property type="entry name" value="Ribosomal protein S19"/>
    <property type="match status" value="1"/>
</dbReference>
<dbReference type="PIRSF" id="PIRSF002144">
    <property type="entry name" value="Ribosomal_S19"/>
    <property type="match status" value="1"/>
</dbReference>
<dbReference type="GO" id="GO:0022627">
    <property type="term" value="C:cytosolic small ribosomal subunit"/>
    <property type="evidence" value="ECO:0007669"/>
    <property type="project" value="UniProtKB-UniRule"/>
</dbReference>
<keyword evidence="6" id="KW-0699">rRNA-binding</keyword>
<protein>
    <recommendedName>
        <fullName evidence="5 6">Small ribosomal subunit protein uS19</fullName>
    </recommendedName>
</protein>